<evidence type="ECO:0000313" key="4">
    <source>
        <dbReference type="EMBL" id="OIR09045.1"/>
    </source>
</evidence>
<organism evidence="4">
    <name type="scientific">mine drainage metagenome</name>
    <dbReference type="NCBI Taxonomy" id="410659"/>
    <lineage>
        <taxon>unclassified sequences</taxon>
        <taxon>metagenomes</taxon>
        <taxon>ecological metagenomes</taxon>
    </lineage>
</organism>
<dbReference type="InterPro" id="IPR002547">
    <property type="entry name" value="tRNA-bd_dom"/>
</dbReference>
<dbReference type="PROSITE" id="PS50886">
    <property type="entry name" value="TRBD"/>
    <property type="match status" value="1"/>
</dbReference>
<dbReference type="GO" id="GO:0000049">
    <property type="term" value="F:tRNA binding"/>
    <property type="evidence" value="ECO:0007669"/>
    <property type="project" value="UniProtKB-KW"/>
</dbReference>
<dbReference type="EMBL" id="MLJW01000028">
    <property type="protein sequence ID" value="OIR09045.1"/>
    <property type="molecule type" value="Genomic_DNA"/>
</dbReference>
<evidence type="ECO:0000256" key="2">
    <source>
        <dbReference type="ARBA" id="ARBA00022884"/>
    </source>
</evidence>
<name>A0A1J5SYG8_9ZZZZ</name>
<protein>
    <submittedName>
        <fullName evidence="4">tRNA-binding protein YgjH</fullName>
    </submittedName>
</protein>
<accession>A0A1J5SYG8</accession>
<keyword evidence="1" id="KW-0820">tRNA-binding</keyword>
<evidence type="ECO:0000256" key="1">
    <source>
        <dbReference type="ARBA" id="ARBA00022555"/>
    </source>
</evidence>
<comment type="caution">
    <text evidence="4">The sequence shown here is derived from an EMBL/GenBank/DDBJ whole genome shotgun (WGS) entry which is preliminary data.</text>
</comment>
<evidence type="ECO:0000259" key="3">
    <source>
        <dbReference type="PROSITE" id="PS50886"/>
    </source>
</evidence>
<sequence>MSDLKPRVSKEETFDRLEIRLGRVVEVEPEPSAPKPAYRIVADFGKYGRRTTVGRFTCHGAEALRGQLIMGVLNFEPRAIGAVVSEFLMLGVQYPKADSGEATFITPAAPAKIGGKLF</sequence>
<dbReference type="SUPFAM" id="SSF50249">
    <property type="entry name" value="Nucleic acid-binding proteins"/>
    <property type="match status" value="1"/>
</dbReference>
<reference evidence="4" key="1">
    <citation type="submission" date="2016-10" db="EMBL/GenBank/DDBJ databases">
        <title>Sequence of Gallionella enrichment culture.</title>
        <authorList>
            <person name="Poehlein A."/>
            <person name="Muehling M."/>
            <person name="Daniel R."/>
        </authorList>
    </citation>
    <scope>NUCLEOTIDE SEQUENCE</scope>
</reference>
<keyword evidence="2" id="KW-0694">RNA-binding</keyword>
<dbReference type="AlphaFoldDB" id="A0A1J5SYG8"/>
<proteinExistence type="predicted"/>
<dbReference type="InterPro" id="IPR012340">
    <property type="entry name" value="NA-bd_OB-fold"/>
</dbReference>
<dbReference type="Pfam" id="PF01588">
    <property type="entry name" value="tRNA_bind"/>
    <property type="match status" value="1"/>
</dbReference>
<dbReference type="Gene3D" id="2.40.50.140">
    <property type="entry name" value="Nucleic acid-binding proteins"/>
    <property type="match status" value="1"/>
</dbReference>
<feature type="domain" description="TRNA-binding" evidence="3">
    <location>
        <begin position="13"/>
        <end position="118"/>
    </location>
</feature>
<gene>
    <name evidence="4" type="primary">ygjH_1</name>
    <name evidence="4" type="ORF">GALL_86510</name>
</gene>